<dbReference type="AlphaFoldDB" id="A0A0G4H0Q0"/>
<dbReference type="VEuPathDB" id="CryptoDB:Cvel_24187"/>
<protein>
    <recommendedName>
        <fullName evidence="2">RNase H type-1 domain-containing protein</fullName>
    </recommendedName>
</protein>
<dbReference type="EMBL" id="CDMZ01001747">
    <property type="protein sequence ID" value="CEM36990.1"/>
    <property type="molecule type" value="Genomic_DNA"/>
</dbReference>
<evidence type="ECO:0000313" key="1">
    <source>
        <dbReference type="EMBL" id="CEM36990.1"/>
    </source>
</evidence>
<gene>
    <name evidence="1" type="ORF">Cvel_24187</name>
</gene>
<evidence type="ECO:0008006" key="2">
    <source>
        <dbReference type="Google" id="ProtNLM"/>
    </source>
</evidence>
<reference evidence="1" key="1">
    <citation type="submission" date="2014-11" db="EMBL/GenBank/DDBJ databases">
        <authorList>
            <person name="Otto D Thomas"/>
            <person name="Naeem Raeece"/>
        </authorList>
    </citation>
    <scope>NUCLEOTIDE SEQUENCE</scope>
</reference>
<proteinExistence type="predicted"/>
<accession>A0A0G4H0Q0</accession>
<dbReference type="PhylomeDB" id="A0A0G4H0Q0"/>
<name>A0A0G4H0Q0_9ALVE</name>
<sequence length="111" mass="12992">MKPLEVEVYTDSAPLMKQLESGQSRWEPRMDGLLAYVRQELRALKAKVLWVQIDRQRADRHMKYKMERDRGSQAPKFVQKQIKGDRKVLDFAKACRGKRKSDSRGSSRVRG</sequence>
<organism evidence="1">
    <name type="scientific">Chromera velia CCMP2878</name>
    <dbReference type="NCBI Taxonomy" id="1169474"/>
    <lineage>
        <taxon>Eukaryota</taxon>
        <taxon>Sar</taxon>
        <taxon>Alveolata</taxon>
        <taxon>Colpodellida</taxon>
        <taxon>Chromeraceae</taxon>
        <taxon>Chromera</taxon>
    </lineage>
</organism>